<gene>
    <name evidence="16" type="ORF">CAUJ_LOCUS7122</name>
</gene>
<dbReference type="EC" id="2.4.1.135" evidence="3 14"/>
<dbReference type="GO" id="GO:0000139">
    <property type="term" value="C:Golgi membrane"/>
    <property type="evidence" value="ECO:0007669"/>
    <property type="project" value="UniProtKB-SubCell"/>
</dbReference>
<sequence length="344" mass="38609">MFDTLPGSITPRMNGAKLEVEGWKRGVTEKNNSSFYVFGDMRKHQRNLRKNRLFIVVSLVVILFVLYKFNYVSISNISPPFSSNKVPLIIVITPTYKRPTRLADLTRMSNTLSHVPHLHWIVVEDSHNKVKHVEKLLQRSTLPYTYIAVRTIPGYPKRGWYQRTMALTHIREHTSEVLNGHENGVVYFGDDDNSYDVRLFTNYIRNVKKVGLWAVGMVGGTAVESPDVVNGSVVGFKVKWNPNRKFAVDMAGFAINLSVVLGSSAVFGTSCARGAGAPETCLLEDMGLTRGDIEPFGYDKKEEREILVWHTKTVKPTLGDNKSKGNSTAKNNAPLETNGFIFEA</sequence>
<keyword evidence="14" id="KW-0333">Golgi apparatus</keyword>
<feature type="binding site" evidence="12">
    <location>
        <position position="192"/>
    </location>
    <ligand>
        <name>Mn(2+)</name>
        <dbReference type="ChEBI" id="CHEBI:29035"/>
    </ligand>
</feature>
<protein>
    <recommendedName>
        <fullName evidence="3 14">Galactosylgalactosylxylosylprotein 3-beta-glucuronosyltransferase</fullName>
        <ecNumber evidence="3 14">2.4.1.135</ecNumber>
    </recommendedName>
</protein>
<keyword evidence="5 14" id="KW-0812">Transmembrane</keyword>
<evidence type="ECO:0000256" key="12">
    <source>
        <dbReference type="PIRSR" id="PIRSR605027-3"/>
    </source>
</evidence>
<name>A0A8S1H717_9PELO</name>
<feature type="compositionally biased region" description="Polar residues" evidence="15">
    <location>
        <begin position="324"/>
        <end position="335"/>
    </location>
</feature>
<comment type="subcellular location">
    <subcellularLocation>
        <location evidence="14">Golgi apparatus membrane</location>
        <topology evidence="14">Single-pass type II membrane protein</topology>
    </subcellularLocation>
    <subcellularLocation>
        <location evidence="1">Membrane</location>
        <topology evidence="1">Single-pass type II membrane protein</topology>
    </subcellularLocation>
</comment>
<dbReference type="Pfam" id="PF03360">
    <property type="entry name" value="Glyco_transf_43"/>
    <property type="match status" value="1"/>
</dbReference>
<dbReference type="Gene3D" id="3.90.550.10">
    <property type="entry name" value="Spore Coat Polysaccharide Biosynthesis Protein SpsA, Chain A"/>
    <property type="match status" value="1"/>
</dbReference>
<dbReference type="CDD" id="cd00218">
    <property type="entry name" value="GlcAT-I"/>
    <property type="match status" value="1"/>
</dbReference>
<keyword evidence="12 14" id="KW-0464">Manganese</keyword>
<evidence type="ECO:0000256" key="1">
    <source>
        <dbReference type="ARBA" id="ARBA00004606"/>
    </source>
</evidence>
<comment type="cofactor">
    <cofactor evidence="12 14">
        <name>Mn(2+)</name>
        <dbReference type="ChEBI" id="CHEBI:29035"/>
    </cofactor>
</comment>
<dbReference type="Proteomes" id="UP000835052">
    <property type="component" value="Unassembled WGS sequence"/>
</dbReference>
<feature type="region of interest" description="Disordered" evidence="15">
    <location>
        <begin position="318"/>
        <end position="344"/>
    </location>
</feature>
<proteinExistence type="inferred from homology"/>
<comment type="caution">
    <text evidence="16">The sequence shown here is derived from an EMBL/GenBank/DDBJ whole genome shotgun (WGS) entry which is preliminary data.</text>
</comment>
<evidence type="ECO:0000256" key="14">
    <source>
        <dbReference type="RuleBase" id="RU363127"/>
    </source>
</evidence>
<evidence type="ECO:0000313" key="17">
    <source>
        <dbReference type="Proteomes" id="UP000835052"/>
    </source>
</evidence>
<dbReference type="GO" id="GO:0050650">
    <property type="term" value="P:chondroitin sulfate proteoglycan biosynthetic process"/>
    <property type="evidence" value="ECO:0007669"/>
    <property type="project" value="TreeGrafter"/>
</dbReference>
<dbReference type="GO" id="GO:0046872">
    <property type="term" value="F:metal ion binding"/>
    <property type="evidence" value="ECO:0007669"/>
    <property type="project" value="UniProtKB-KW"/>
</dbReference>
<feature type="active site" description="Proton donor/acceptor" evidence="11">
    <location>
        <position position="279"/>
    </location>
</feature>
<dbReference type="PANTHER" id="PTHR10896">
    <property type="entry name" value="GALACTOSYLGALACTOSYLXYLOSYLPROTEIN 3-BETA-GLUCURONOSYLTRANSFERASE BETA-1,3-GLUCURONYLTRANSFERASE"/>
    <property type="match status" value="1"/>
</dbReference>
<dbReference type="GO" id="GO:0005975">
    <property type="term" value="P:carbohydrate metabolic process"/>
    <property type="evidence" value="ECO:0007669"/>
    <property type="project" value="TreeGrafter"/>
</dbReference>
<dbReference type="AlphaFoldDB" id="A0A8S1H717"/>
<feature type="transmembrane region" description="Helical" evidence="14">
    <location>
        <begin position="51"/>
        <end position="69"/>
    </location>
</feature>
<evidence type="ECO:0000256" key="5">
    <source>
        <dbReference type="ARBA" id="ARBA00022692"/>
    </source>
</evidence>
<keyword evidence="9" id="KW-0325">Glycoprotein</keyword>
<keyword evidence="12 14" id="KW-0479">Metal-binding</keyword>
<evidence type="ECO:0000256" key="15">
    <source>
        <dbReference type="SAM" id="MobiDB-lite"/>
    </source>
</evidence>
<evidence type="ECO:0000256" key="6">
    <source>
        <dbReference type="ARBA" id="ARBA00022968"/>
    </source>
</evidence>
<keyword evidence="8 14" id="KW-0472">Membrane</keyword>
<evidence type="ECO:0000256" key="10">
    <source>
        <dbReference type="ARBA" id="ARBA00047979"/>
    </source>
</evidence>
<keyword evidence="17" id="KW-1185">Reference proteome</keyword>
<dbReference type="EMBL" id="CAJGYM010000020">
    <property type="protein sequence ID" value="CAD6191203.1"/>
    <property type="molecule type" value="Genomic_DNA"/>
</dbReference>
<dbReference type="SUPFAM" id="SSF53448">
    <property type="entry name" value="Nucleotide-diphospho-sugar transferases"/>
    <property type="match status" value="1"/>
</dbReference>
<dbReference type="PANTHER" id="PTHR10896:SF30">
    <property type="entry name" value="GALACTOSYLGALACTOSYLXYLOSYLPROTEIN 3-BETA-GLUCURONOSYLTRANSFERASE"/>
    <property type="match status" value="1"/>
</dbReference>
<comment type="similarity">
    <text evidence="2 14">Belongs to the glycosyltransferase 43 family.</text>
</comment>
<accession>A0A8S1H717</accession>
<evidence type="ECO:0000256" key="11">
    <source>
        <dbReference type="PIRSR" id="PIRSR605027-1"/>
    </source>
</evidence>
<dbReference type="InterPro" id="IPR029044">
    <property type="entry name" value="Nucleotide-diphossugar_trans"/>
</dbReference>
<keyword evidence="4 14" id="KW-0808">Transferase</keyword>
<evidence type="ECO:0000256" key="3">
    <source>
        <dbReference type="ARBA" id="ARBA00012641"/>
    </source>
</evidence>
<evidence type="ECO:0000256" key="8">
    <source>
        <dbReference type="ARBA" id="ARBA00023136"/>
    </source>
</evidence>
<dbReference type="OrthoDB" id="675023at2759"/>
<evidence type="ECO:0000256" key="13">
    <source>
        <dbReference type="PIRSR" id="PIRSR605027-4"/>
    </source>
</evidence>
<comment type="catalytic activity">
    <reaction evidence="10 14">
        <text>3-O-(beta-D-galactosyl-(1-&gt;3)-beta-D-galactosyl-(1-&gt;4)-beta-D-xylosyl)-L-seryl-[protein] + UDP-alpha-D-glucuronate = 3-O-(beta-D-GlcA-(1-&gt;3)-beta-D-Gal-(1-&gt;3)-beta-D-Gal-(1-&gt;4)-beta-D-Xyl)-L-seryl-[protein] + UDP + H(+)</text>
        <dbReference type="Rhea" id="RHEA:24168"/>
        <dbReference type="Rhea" id="RHEA-COMP:12571"/>
        <dbReference type="Rhea" id="RHEA-COMP:12573"/>
        <dbReference type="ChEBI" id="CHEBI:15378"/>
        <dbReference type="ChEBI" id="CHEBI:58052"/>
        <dbReference type="ChEBI" id="CHEBI:58223"/>
        <dbReference type="ChEBI" id="CHEBI:132090"/>
        <dbReference type="ChEBI" id="CHEBI:132093"/>
        <dbReference type="EC" id="2.4.1.135"/>
    </reaction>
</comment>
<dbReference type="GO" id="GO:0015018">
    <property type="term" value="F:galactosylgalactosylxylosylprotein 3-beta-glucuronosyltransferase activity"/>
    <property type="evidence" value="ECO:0007669"/>
    <property type="project" value="UniProtKB-UniRule"/>
</dbReference>
<evidence type="ECO:0000256" key="7">
    <source>
        <dbReference type="ARBA" id="ARBA00022989"/>
    </source>
</evidence>
<feature type="site" description="Interaction with galactose moiety of substrate glycoprotein" evidence="13">
    <location>
        <position position="224"/>
    </location>
</feature>
<dbReference type="InterPro" id="IPR005027">
    <property type="entry name" value="Glyco_trans_43"/>
</dbReference>
<reference evidence="16" key="1">
    <citation type="submission" date="2020-10" db="EMBL/GenBank/DDBJ databases">
        <authorList>
            <person name="Kikuchi T."/>
        </authorList>
    </citation>
    <scope>NUCLEOTIDE SEQUENCE</scope>
    <source>
        <strain evidence="16">NKZ352</strain>
    </source>
</reference>
<comment type="pathway">
    <text evidence="14">Protein modification; protein glycosylation.</text>
</comment>
<evidence type="ECO:0000256" key="9">
    <source>
        <dbReference type="ARBA" id="ARBA00023180"/>
    </source>
</evidence>
<keyword evidence="6 14" id="KW-0735">Signal-anchor</keyword>
<evidence type="ECO:0000256" key="4">
    <source>
        <dbReference type="ARBA" id="ARBA00022679"/>
    </source>
</evidence>
<evidence type="ECO:0000313" key="16">
    <source>
        <dbReference type="EMBL" id="CAD6191203.1"/>
    </source>
</evidence>
<evidence type="ECO:0000256" key="2">
    <source>
        <dbReference type="ARBA" id="ARBA00007706"/>
    </source>
</evidence>
<organism evidence="16 17">
    <name type="scientific">Caenorhabditis auriculariae</name>
    <dbReference type="NCBI Taxonomy" id="2777116"/>
    <lineage>
        <taxon>Eukaryota</taxon>
        <taxon>Metazoa</taxon>
        <taxon>Ecdysozoa</taxon>
        <taxon>Nematoda</taxon>
        <taxon>Chromadorea</taxon>
        <taxon>Rhabditida</taxon>
        <taxon>Rhabditina</taxon>
        <taxon>Rhabditomorpha</taxon>
        <taxon>Rhabditoidea</taxon>
        <taxon>Rhabditidae</taxon>
        <taxon>Peloderinae</taxon>
        <taxon>Caenorhabditis</taxon>
    </lineage>
</organism>
<dbReference type="FunFam" id="3.90.550.10:FF:000147">
    <property type="entry name" value="Galactosylgalactosylxylosylprotein 3-beta-glucuronosyltransferase"/>
    <property type="match status" value="1"/>
</dbReference>
<keyword evidence="7 14" id="KW-1133">Transmembrane helix</keyword>